<name>A0AAP7BWL8_CLOPF</name>
<evidence type="ECO:0000256" key="1">
    <source>
        <dbReference type="SAM" id="Coils"/>
    </source>
</evidence>
<evidence type="ECO:0008006" key="4">
    <source>
        <dbReference type="Google" id="ProtNLM"/>
    </source>
</evidence>
<keyword evidence="1" id="KW-0175">Coiled coil</keyword>
<evidence type="ECO:0000313" key="3">
    <source>
        <dbReference type="Proteomes" id="UP000481454"/>
    </source>
</evidence>
<sequence>MFRELKINANDDKFKAILYKNFREELCELPSRFIEGIEYKLRDCFTMEITVPDKIKHRNETIHNPIYDRVKAKRQIIVNDTDRYEICGDINIESTKSIKKKKFTAKSFEINLAKKDISVPDGTFQLYKTPGDKENVEDGVLNWLENETSWKVGYIDPKAKAITGLFNETSNLDLFTNTMIKNVQFKTVLFEKNVNIDIAEHILNFEINYNNITSTDMKSGIYKKENFSHKFENFAQPVLKIKAIYNIDSNFNSVIDYEFTLKDGFVKKIQKPFTYLQCLDVDIQNINLTYETGRKVQKTKIKYRSFDKNIHQWLPFLRDIVEQAYDCIFQFDTVNKIVNVYDRETMGNDNGFYLYYDQYLKKSSTDIKVDDIVTRLVVEGKDGISINGVNPLGTNYIEDFSYLLKQGNVSKELQRALSRYEAYVNKVFCEWSKFRNEKEEKNKKSIYIEAQIQLKQEQLEVKKAIKVAYIKAGEDRTEDQQKEYLKLGEEIDGLEKDLNALMNTLNSLKDEIKKIDNDMTICNIALDKKKAKDDEGLIFSIDDLNELDECVYTLRLADDYYTDENELMSNAKKVLNERNKLPIHFTTDVEGITKHPRGWKNIIRLGDIAHIEDENYNNLEDDDSLRITGFKYIPPRENTASKIMNIEFNNSKFILPDLKTIRNLALTVDNTRNALNLYKNTWVDSSISSTNFKKIQKYGIDTSSIPIKNSRDSLNKIDITGTGMWCTDISSKNNQNQMYLGSGFFSVTNDNWKSCKIIADEKGTVAKSIIGTAILGERMNLANTNNTIKITGEGVIVSNKEGKVKVQVGIYKDSADNFKCGILMYDDKGNVIMNGDGMQQYNIISYLDEIAPSFPMECPIYLYPDMEIREAKLFLHFSKYRANSTNGSTSEATNSKFTFLGGTIKTKENTEHSEITKEDIQGLLDGKINSIELKHTHISDNHMHGLPTFGGGSSGSGYGITETTMPSNVTVYLNGKVIAKGINSDTTINLTGFIKNKLNIIRITSKTNGRINALLNLKHFVSF</sequence>
<dbReference type="AlphaFoldDB" id="A0AAP7BWL8"/>
<organism evidence="2 3">
    <name type="scientific">Clostridium perfringens</name>
    <dbReference type="NCBI Taxonomy" id="1502"/>
    <lineage>
        <taxon>Bacteria</taxon>
        <taxon>Bacillati</taxon>
        <taxon>Bacillota</taxon>
        <taxon>Clostridia</taxon>
        <taxon>Eubacteriales</taxon>
        <taxon>Clostridiaceae</taxon>
        <taxon>Clostridium</taxon>
    </lineage>
</organism>
<dbReference type="Proteomes" id="UP000481454">
    <property type="component" value="Unassembled WGS sequence"/>
</dbReference>
<reference evidence="2 3" key="1">
    <citation type="submission" date="2020-02" db="EMBL/GenBank/DDBJ databases">
        <title>Genomic Insights into the Phylogeny and Genetic Plasticity of the Human and Animal Enteric Pathogen Clostridium perfringens.</title>
        <authorList>
            <person name="Feng Y."/>
            <person name="Hu Y."/>
        </authorList>
    </citation>
    <scope>NUCLEOTIDE SEQUENCE [LARGE SCALE GENOMIC DNA]</scope>
    <source>
        <strain evidence="2 3">CP-40</strain>
    </source>
</reference>
<dbReference type="RefSeq" id="WP_164800956.1">
    <property type="nucleotide sequence ID" value="NZ_JAALLZ010000006.1"/>
</dbReference>
<protein>
    <recommendedName>
        <fullName evidence="4">Prophage tail endopeptidase domain-containing protein</fullName>
    </recommendedName>
</protein>
<evidence type="ECO:0000313" key="2">
    <source>
        <dbReference type="EMBL" id="NGU31014.1"/>
    </source>
</evidence>
<dbReference type="EMBL" id="JAALLZ010000006">
    <property type="protein sequence ID" value="NGU31014.1"/>
    <property type="molecule type" value="Genomic_DNA"/>
</dbReference>
<feature type="coiled-coil region" evidence="1">
    <location>
        <begin position="477"/>
        <end position="518"/>
    </location>
</feature>
<accession>A0AAP7BWL8</accession>
<proteinExistence type="predicted"/>
<gene>
    <name evidence="2" type="ORF">G6Z34_13060</name>
</gene>
<comment type="caution">
    <text evidence="2">The sequence shown here is derived from an EMBL/GenBank/DDBJ whole genome shotgun (WGS) entry which is preliminary data.</text>
</comment>